<dbReference type="OrthoDB" id="2861623at2759"/>
<proteinExistence type="predicted"/>
<dbReference type="SUPFAM" id="SSF48576">
    <property type="entry name" value="Terpenoid synthases"/>
    <property type="match status" value="1"/>
</dbReference>
<dbReference type="STRING" id="1448318.A0A319EVQ3"/>
<keyword evidence="2" id="KW-1185">Reference proteome</keyword>
<dbReference type="AlphaFoldDB" id="A0A319EVQ3"/>
<name>A0A319EVQ3_ASPSB</name>
<reference evidence="1 2" key="1">
    <citation type="submission" date="2018-02" db="EMBL/GenBank/DDBJ databases">
        <title>The genomes of Aspergillus section Nigri reveals drivers in fungal speciation.</title>
        <authorList>
            <consortium name="DOE Joint Genome Institute"/>
            <person name="Vesth T.C."/>
            <person name="Nybo J."/>
            <person name="Theobald S."/>
            <person name="Brandl J."/>
            <person name="Frisvad J.C."/>
            <person name="Nielsen K.F."/>
            <person name="Lyhne E.K."/>
            <person name="Kogle M.E."/>
            <person name="Kuo A."/>
            <person name="Riley R."/>
            <person name="Clum A."/>
            <person name="Nolan M."/>
            <person name="Lipzen A."/>
            <person name="Salamov A."/>
            <person name="Henrissat B."/>
            <person name="Wiebenga A."/>
            <person name="De vries R.P."/>
            <person name="Grigoriev I.V."/>
            <person name="Mortensen U.H."/>
            <person name="Andersen M.R."/>
            <person name="Baker S.E."/>
        </authorList>
    </citation>
    <scope>NUCLEOTIDE SEQUENCE [LARGE SCALE GENOMIC DNA]</scope>
    <source>
        <strain evidence="1 2">CBS 121057</strain>
    </source>
</reference>
<evidence type="ECO:0000313" key="2">
    <source>
        <dbReference type="Proteomes" id="UP000248423"/>
    </source>
</evidence>
<gene>
    <name evidence="1" type="ORF">BO78DRAFT_137943</name>
</gene>
<sequence>MAPISRTEVIKSLQNQTLTIRGLHSAFANWPFRVNCYLNQVRQDVALMLTSRFPHHPKLRKLIGGDYGLFGAAWWPCAGYEQLLVATYLSMWVRHSLVPRTSYRHRFNVQKAFHVGRW</sequence>
<dbReference type="VEuPathDB" id="FungiDB:BO78DRAFT_137943"/>
<evidence type="ECO:0000313" key="1">
    <source>
        <dbReference type="EMBL" id="PYI05889.1"/>
    </source>
</evidence>
<dbReference type="Gene3D" id="1.10.600.10">
    <property type="entry name" value="Farnesyl Diphosphate Synthase"/>
    <property type="match status" value="1"/>
</dbReference>
<dbReference type="InterPro" id="IPR008949">
    <property type="entry name" value="Isoprenoid_synthase_dom_sf"/>
</dbReference>
<protein>
    <submittedName>
        <fullName evidence="1">Uncharacterized protein</fullName>
    </submittedName>
</protein>
<accession>A0A319EVQ3</accession>
<organism evidence="1 2">
    <name type="scientific">Aspergillus sclerotiicarbonarius (strain CBS 121057 / IBT 28362)</name>
    <dbReference type="NCBI Taxonomy" id="1448318"/>
    <lineage>
        <taxon>Eukaryota</taxon>
        <taxon>Fungi</taxon>
        <taxon>Dikarya</taxon>
        <taxon>Ascomycota</taxon>
        <taxon>Pezizomycotina</taxon>
        <taxon>Eurotiomycetes</taxon>
        <taxon>Eurotiomycetidae</taxon>
        <taxon>Eurotiales</taxon>
        <taxon>Aspergillaceae</taxon>
        <taxon>Aspergillus</taxon>
        <taxon>Aspergillus subgen. Circumdati</taxon>
    </lineage>
</organism>
<dbReference type="EMBL" id="KZ826354">
    <property type="protein sequence ID" value="PYI05889.1"/>
    <property type="molecule type" value="Genomic_DNA"/>
</dbReference>
<dbReference type="Proteomes" id="UP000248423">
    <property type="component" value="Unassembled WGS sequence"/>
</dbReference>